<sequence length="218" mass="23702">MSPLHPTAHSQSSRRRVAFAGDVSSEVVPAGRQSPHQTMAAGRHGQSDVSAHDHRHGPNRLQGSPKANSDHNRAPNRVQFSTTKNSTVKFQGDNPPSTLLQQPTLNALLMKGDSHLLPWDLRRSPENMLRNVATAQQDAPVVEPSGIYQSFAVTLNGVVLVEVPGEASVGDLVRVVHNTLQENDKRLKGYFGGMTVKGTREGRENVLELELEVKGSSK</sequence>
<name>A0AAW0D8U3_9AGAR</name>
<comment type="caution">
    <text evidence="2">The sequence shown here is derived from an EMBL/GenBank/DDBJ whole genome shotgun (WGS) entry which is preliminary data.</text>
</comment>
<reference evidence="2 3" key="1">
    <citation type="submission" date="2024-01" db="EMBL/GenBank/DDBJ databases">
        <title>A draft genome for a cacao thread blight-causing isolate of Paramarasmius palmivorus.</title>
        <authorList>
            <person name="Baruah I.K."/>
            <person name="Bukari Y."/>
            <person name="Amoako-Attah I."/>
            <person name="Meinhardt L.W."/>
            <person name="Bailey B.A."/>
            <person name="Cohen S.P."/>
        </authorList>
    </citation>
    <scope>NUCLEOTIDE SEQUENCE [LARGE SCALE GENOMIC DNA]</scope>
    <source>
        <strain evidence="2 3">GH-12</strain>
    </source>
</reference>
<keyword evidence="3" id="KW-1185">Reference proteome</keyword>
<dbReference type="AlphaFoldDB" id="A0AAW0D8U3"/>
<organism evidence="2 3">
    <name type="scientific">Paramarasmius palmivorus</name>
    <dbReference type="NCBI Taxonomy" id="297713"/>
    <lineage>
        <taxon>Eukaryota</taxon>
        <taxon>Fungi</taxon>
        <taxon>Dikarya</taxon>
        <taxon>Basidiomycota</taxon>
        <taxon>Agaricomycotina</taxon>
        <taxon>Agaricomycetes</taxon>
        <taxon>Agaricomycetidae</taxon>
        <taxon>Agaricales</taxon>
        <taxon>Marasmiineae</taxon>
        <taxon>Marasmiaceae</taxon>
        <taxon>Paramarasmius</taxon>
    </lineage>
</organism>
<feature type="region of interest" description="Disordered" evidence="1">
    <location>
        <begin position="1"/>
        <end position="98"/>
    </location>
</feature>
<accession>A0AAW0D8U3</accession>
<evidence type="ECO:0000256" key="1">
    <source>
        <dbReference type="SAM" id="MobiDB-lite"/>
    </source>
</evidence>
<proteinExistence type="predicted"/>
<evidence type="ECO:0000313" key="3">
    <source>
        <dbReference type="Proteomes" id="UP001383192"/>
    </source>
</evidence>
<feature type="compositionally biased region" description="Polar residues" evidence="1">
    <location>
        <begin position="78"/>
        <end position="98"/>
    </location>
</feature>
<protein>
    <submittedName>
        <fullName evidence="2">Uncharacterized protein</fullName>
    </submittedName>
</protein>
<dbReference type="Proteomes" id="UP001383192">
    <property type="component" value="Unassembled WGS sequence"/>
</dbReference>
<gene>
    <name evidence="2" type="ORF">VNI00_006407</name>
</gene>
<evidence type="ECO:0000313" key="2">
    <source>
        <dbReference type="EMBL" id="KAK7047639.1"/>
    </source>
</evidence>
<dbReference type="EMBL" id="JAYKXP010000019">
    <property type="protein sequence ID" value="KAK7047639.1"/>
    <property type="molecule type" value="Genomic_DNA"/>
</dbReference>